<feature type="transmembrane region" description="Helical" evidence="1">
    <location>
        <begin position="217"/>
        <end position="236"/>
    </location>
</feature>
<dbReference type="Proteomes" id="UP001200145">
    <property type="component" value="Unassembled WGS sequence"/>
</dbReference>
<feature type="transmembrane region" description="Helical" evidence="1">
    <location>
        <begin position="65"/>
        <end position="90"/>
    </location>
</feature>
<feature type="transmembrane region" description="Helical" evidence="1">
    <location>
        <begin position="5"/>
        <end position="21"/>
    </location>
</feature>
<organism evidence="3 4">
    <name type="scientific">Flavihumibacter fluminis</name>
    <dbReference type="NCBI Taxonomy" id="2909236"/>
    <lineage>
        <taxon>Bacteria</taxon>
        <taxon>Pseudomonadati</taxon>
        <taxon>Bacteroidota</taxon>
        <taxon>Chitinophagia</taxon>
        <taxon>Chitinophagales</taxon>
        <taxon>Chitinophagaceae</taxon>
        <taxon>Flavihumibacter</taxon>
    </lineage>
</organism>
<dbReference type="InterPro" id="IPR003675">
    <property type="entry name" value="Rce1/LyrA-like_dom"/>
</dbReference>
<name>A0ABS9BEW5_9BACT</name>
<evidence type="ECO:0000313" key="3">
    <source>
        <dbReference type="EMBL" id="MCF1713688.1"/>
    </source>
</evidence>
<keyword evidence="1" id="KW-0812">Transmembrane</keyword>
<evidence type="ECO:0000259" key="2">
    <source>
        <dbReference type="Pfam" id="PF02517"/>
    </source>
</evidence>
<feature type="transmembrane region" description="Helical" evidence="1">
    <location>
        <begin position="102"/>
        <end position="123"/>
    </location>
</feature>
<proteinExistence type="predicted"/>
<sequence>MKPSNSFIAGFLILFFIYHFPEFFQSFWITALFKIGFLIVAIILCRLQGWKGLEGYGLSFNKKWYLVLASGLLIGFGAFVSSILISIGIQFEQIENIQSIEFFLQSIPLTLLMTFFPSIAEDILTRGYLYGHLKLLKPTIWILLSSTIYVLNHIWRLNDGIPVLSYLFLLGVVLAISVLAKRSLWLALGIHWGANIAYELSNSGLKLNSVSNKPETSTWPLAIVWGFTSLILLFMYRRQLKNS</sequence>
<feature type="transmembrane region" description="Helical" evidence="1">
    <location>
        <begin position="27"/>
        <end position="45"/>
    </location>
</feature>
<feature type="transmembrane region" description="Helical" evidence="1">
    <location>
        <begin position="135"/>
        <end position="155"/>
    </location>
</feature>
<dbReference type="GO" id="GO:0006508">
    <property type="term" value="P:proteolysis"/>
    <property type="evidence" value="ECO:0007669"/>
    <property type="project" value="UniProtKB-KW"/>
</dbReference>
<dbReference type="PANTHER" id="PTHR39430">
    <property type="entry name" value="MEMBRANE-ASSOCIATED PROTEASE-RELATED"/>
    <property type="match status" value="1"/>
</dbReference>
<comment type="caution">
    <text evidence="3">The sequence shown here is derived from an EMBL/GenBank/DDBJ whole genome shotgun (WGS) entry which is preliminary data.</text>
</comment>
<feature type="transmembrane region" description="Helical" evidence="1">
    <location>
        <begin position="161"/>
        <end position="179"/>
    </location>
</feature>
<keyword evidence="4" id="KW-1185">Reference proteome</keyword>
<evidence type="ECO:0000256" key="1">
    <source>
        <dbReference type="SAM" id="Phobius"/>
    </source>
</evidence>
<feature type="domain" description="CAAX prenyl protease 2/Lysostaphin resistance protein A-like" evidence="2">
    <location>
        <begin position="106"/>
        <end position="196"/>
    </location>
</feature>
<reference evidence="3 4" key="1">
    <citation type="submission" date="2022-01" db="EMBL/GenBank/DDBJ databases">
        <title>Flavihumibacter sp. nov., isolated from sediment of a river.</title>
        <authorList>
            <person name="Liu H."/>
        </authorList>
    </citation>
    <scope>NUCLEOTIDE SEQUENCE [LARGE SCALE GENOMIC DNA]</scope>
    <source>
        <strain evidence="3 4">RY-1</strain>
    </source>
</reference>
<dbReference type="Pfam" id="PF02517">
    <property type="entry name" value="Rce1-like"/>
    <property type="match status" value="1"/>
</dbReference>
<gene>
    <name evidence="3" type="ORF">L0U88_03470</name>
</gene>
<dbReference type="PANTHER" id="PTHR39430:SF1">
    <property type="entry name" value="PROTEASE"/>
    <property type="match status" value="1"/>
</dbReference>
<keyword evidence="1" id="KW-1133">Transmembrane helix</keyword>
<evidence type="ECO:0000313" key="4">
    <source>
        <dbReference type="Proteomes" id="UP001200145"/>
    </source>
</evidence>
<dbReference type="EMBL" id="JAKEVY010000001">
    <property type="protein sequence ID" value="MCF1713688.1"/>
    <property type="molecule type" value="Genomic_DNA"/>
</dbReference>
<dbReference type="EC" id="3.4.-.-" evidence="3"/>
<dbReference type="GO" id="GO:0008233">
    <property type="term" value="F:peptidase activity"/>
    <property type="evidence" value="ECO:0007669"/>
    <property type="project" value="UniProtKB-KW"/>
</dbReference>
<keyword evidence="3" id="KW-0645">Protease</keyword>
<keyword evidence="3" id="KW-0378">Hydrolase</keyword>
<keyword evidence="1" id="KW-0472">Membrane</keyword>
<protein>
    <submittedName>
        <fullName evidence="3">CPBP family glutamic-type intramembrane protease</fullName>
        <ecNumber evidence="3">3.4.-.-</ecNumber>
    </submittedName>
</protein>
<dbReference type="RefSeq" id="WP_234864216.1">
    <property type="nucleotide sequence ID" value="NZ_JAKEVY010000001.1"/>
</dbReference>
<accession>A0ABS9BEW5</accession>